<feature type="transmembrane region" description="Helical" evidence="6">
    <location>
        <begin position="67"/>
        <end position="86"/>
    </location>
</feature>
<dbReference type="Pfam" id="PF02453">
    <property type="entry name" value="Reticulon"/>
    <property type="match status" value="1"/>
</dbReference>
<evidence type="ECO:0000313" key="10">
    <source>
        <dbReference type="RefSeq" id="XP_048134721.1"/>
    </source>
</evidence>
<dbReference type="PROSITE" id="PS50845">
    <property type="entry name" value="RETICULON"/>
    <property type="match status" value="1"/>
</dbReference>
<dbReference type="GeneID" id="115753794"/>
<keyword evidence="9" id="KW-1185">Reference proteome</keyword>
<dbReference type="InterPro" id="IPR003388">
    <property type="entry name" value="Reticulon"/>
</dbReference>
<evidence type="ECO:0000259" key="8">
    <source>
        <dbReference type="PROSITE" id="PS50845"/>
    </source>
</evidence>
<keyword evidence="2 6" id="KW-0812">Transmembrane</keyword>
<dbReference type="RefSeq" id="XP_048134721.1">
    <property type="nucleotide sequence ID" value="XM_048278764.1"/>
</dbReference>
<feature type="transmembrane region" description="Helical" evidence="6">
    <location>
        <begin position="134"/>
        <end position="152"/>
    </location>
</feature>
<evidence type="ECO:0000256" key="1">
    <source>
        <dbReference type="ARBA" id="ARBA00004477"/>
    </source>
</evidence>
<evidence type="ECO:0000256" key="3">
    <source>
        <dbReference type="ARBA" id="ARBA00022824"/>
    </source>
</evidence>
<name>A0ABM3HDN5_9MYRT</name>
<evidence type="ECO:0000256" key="6">
    <source>
        <dbReference type="RuleBase" id="RU363132"/>
    </source>
</evidence>
<sequence length="216" mass="25028">MPIYSSDSDEPPAPSQKPLGRRRPLHDILGGGKVADILLWKNKNLSLAMLIGATAVWFLFEVVEYQFVTLLCHLILAFMTLIFMWSNLADLIQRDPPDIYRFRLSEAACRSLFRKIDRLFSRVYDVSSGNDWKMFFGAIAFLWMLSVLGNYVSSLNLLYFGFVCMETLPALYERFENEVDYLADKSSKDVKKLFRKFDSKVLNKIPRGPLKEKRFT</sequence>
<proteinExistence type="predicted"/>
<protein>
    <recommendedName>
        <fullName evidence="6">Reticulon-like protein</fullName>
    </recommendedName>
</protein>
<feature type="region of interest" description="Disordered" evidence="7">
    <location>
        <begin position="1"/>
        <end position="23"/>
    </location>
</feature>
<gene>
    <name evidence="10" type="primary">LOC115753794</name>
</gene>
<evidence type="ECO:0000256" key="5">
    <source>
        <dbReference type="ARBA" id="ARBA00023136"/>
    </source>
</evidence>
<evidence type="ECO:0000313" key="9">
    <source>
        <dbReference type="Proteomes" id="UP000827889"/>
    </source>
</evidence>
<evidence type="ECO:0000256" key="7">
    <source>
        <dbReference type="SAM" id="MobiDB-lite"/>
    </source>
</evidence>
<reference evidence="10" key="1">
    <citation type="submission" date="2025-08" db="UniProtKB">
        <authorList>
            <consortium name="RefSeq"/>
        </authorList>
    </citation>
    <scope>IDENTIFICATION</scope>
    <source>
        <tissue evidence="10">Leaf</tissue>
    </source>
</reference>
<feature type="domain" description="Reticulon" evidence="8">
    <location>
        <begin position="34"/>
        <end position="216"/>
    </location>
</feature>
<evidence type="ECO:0000256" key="4">
    <source>
        <dbReference type="ARBA" id="ARBA00022989"/>
    </source>
</evidence>
<dbReference type="InterPro" id="IPR045064">
    <property type="entry name" value="Reticulon-like"/>
</dbReference>
<organism evidence="9 10">
    <name type="scientific">Rhodamnia argentea</name>
    <dbReference type="NCBI Taxonomy" id="178133"/>
    <lineage>
        <taxon>Eukaryota</taxon>
        <taxon>Viridiplantae</taxon>
        <taxon>Streptophyta</taxon>
        <taxon>Embryophyta</taxon>
        <taxon>Tracheophyta</taxon>
        <taxon>Spermatophyta</taxon>
        <taxon>Magnoliopsida</taxon>
        <taxon>eudicotyledons</taxon>
        <taxon>Gunneridae</taxon>
        <taxon>Pentapetalae</taxon>
        <taxon>rosids</taxon>
        <taxon>malvids</taxon>
        <taxon>Myrtales</taxon>
        <taxon>Myrtaceae</taxon>
        <taxon>Myrtoideae</taxon>
        <taxon>Myrteae</taxon>
        <taxon>Australasian group</taxon>
        <taxon>Rhodamnia</taxon>
    </lineage>
</organism>
<dbReference type="PANTHER" id="PTHR10994">
    <property type="entry name" value="RETICULON"/>
    <property type="match status" value="1"/>
</dbReference>
<evidence type="ECO:0000256" key="2">
    <source>
        <dbReference type="ARBA" id="ARBA00022692"/>
    </source>
</evidence>
<comment type="subcellular location">
    <subcellularLocation>
        <location evidence="1 6">Endoplasmic reticulum membrane</location>
        <topology evidence="1 6">Multi-pass membrane protein</topology>
    </subcellularLocation>
</comment>
<keyword evidence="3 6" id="KW-0256">Endoplasmic reticulum</keyword>
<dbReference type="PANTHER" id="PTHR10994:SF157">
    <property type="entry name" value="RETICULON-LIKE PROTEIN B14"/>
    <property type="match status" value="1"/>
</dbReference>
<feature type="transmembrane region" description="Helical" evidence="6">
    <location>
        <begin position="44"/>
        <end position="60"/>
    </location>
</feature>
<dbReference type="Proteomes" id="UP000827889">
    <property type="component" value="Chromosome 5"/>
</dbReference>
<accession>A0ABM3HDN5</accession>
<keyword evidence="5 6" id="KW-0472">Membrane</keyword>
<keyword evidence="4 6" id="KW-1133">Transmembrane helix</keyword>